<comment type="caution">
    <text evidence="1">The sequence shown here is derived from an EMBL/GenBank/DDBJ whole genome shotgun (WGS) entry which is preliminary data.</text>
</comment>
<evidence type="ECO:0008006" key="3">
    <source>
        <dbReference type="Google" id="ProtNLM"/>
    </source>
</evidence>
<dbReference type="Proteomes" id="UP000016660">
    <property type="component" value="Unassembled WGS sequence"/>
</dbReference>
<dbReference type="EMBL" id="AWUY01000148">
    <property type="protein sequence ID" value="ERJ76041.1"/>
    <property type="molecule type" value="Genomic_DNA"/>
</dbReference>
<evidence type="ECO:0000313" key="1">
    <source>
        <dbReference type="EMBL" id="ERJ76041.1"/>
    </source>
</evidence>
<organism evidence="1 2">
    <name type="scientific">Prevotella disiens JCM 6334 = ATCC 29426</name>
    <dbReference type="NCBI Taxonomy" id="1235811"/>
    <lineage>
        <taxon>Bacteria</taxon>
        <taxon>Pseudomonadati</taxon>
        <taxon>Bacteroidota</taxon>
        <taxon>Bacteroidia</taxon>
        <taxon>Bacteroidales</taxon>
        <taxon>Prevotellaceae</taxon>
        <taxon>Prevotella</taxon>
    </lineage>
</organism>
<reference evidence="1 2" key="1">
    <citation type="submission" date="2013-06" db="EMBL/GenBank/DDBJ databases">
        <authorList>
            <person name="Weinstock G."/>
            <person name="Sodergren E."/>
            <person name="Lobos E.A."/>
            <person name="Fulton L."/>
            <person name="Fulton R."/>
            <person name="Courtney L."/>
            <person name="Fronick C."/>
            <person name="O'Laughlin M."/>
            <person name="Godfrey J."/>
            <person name="Wilson R.M."/>
            <person name="Miner T."/>
            <person name="Farmer C."/>
            <person name="Delehaunty K."/>
            <person name="Cordes M."/>
            <person name="Minx P."/>
            <person name="Tomlinson C."/>
            <person name="Chen J."/>
            <person name="Wollam A."/>
            <person name="Pepin K.H."/>
            <person name="Bhonagiri V."/>
            <person name="Zhang X."/>
            <person name="Warren W."/>
            <person name="Mitreva M."/>
            <person name="Mardis E.R."/>
            <person name="Wilson R.K."/>
        </authorList>
    </citation>
    <scope>NUCLEOTIDE SEQUENCE [LARGE SCALE GENOMIC DNA]</scope>
    <source>
        <strain evidence="1 2">ATCC 29426</strain>
    </source>
</reference>
<accession>A0ABN0NRR2</accession>
<proteinExistence type="predicted"/>
<keyword evidence="2" id="KW-1185">Reference proteome</keyword>
<evidence type="ECO:0000313" key="2">
    <source>
        <dbReference type="Proteomes" id="UP000016660"/>
    </source>
</evidence>
<name>A0ABN0NRR2_9BACT</name>
<sequence length="39" mass="4775">MVKNGYRYRDFLALPIGSRRVVIRMKVQHYKCKHKGFDY</sequence>
<gene>
    <name evidence="1" type="ORF">HMPREF0653_01658</name>
</gene>
<protein>
    <recommendedName>
        <fullName evidence="3">Transposase IS204/IS1001/IS1096/IS1165 zinc-finger domain-containing protein</fullName>
    </recommendedName>
</protein>